<keyword evidence="4" id="KW-1015">Disulfide bond</keyword>
<keyword evidence="3 4" id="KW-0147">Chitin-binding</keyword>
<dbReference type="InterPro" id="IPR001223">
    <property type="entry name" value="Glyco_hydro18_cat"/>
</dbReference>
<gene>
    <name evidence="8" type="ORF">TWF694_006144</name>
</gene>
<evidence type="ECO:0000256" key="5">
    <source>
        <dbReference type="SAM" id="MobiDB-lite"/>
    </source>
</evidence>
<dbReference type="GO" id="GO:0008061">
    <property type="term" value="F:chitin binding"/>
    <property type="evidence" value="ECO:0007669"/>
    <property type="project" value="UniProtKB-UniRule"/>
</dbReference>
<dbReference type="GO" id="GO:0008843">
    <property type="term" value="F:endochitinase activity"/>
    <property type="evidence" value="ECO:0007669"/>
    <property type="project" value="UniProtKB-EC"/>
</dbReference>
<name>A0AAV9WSS1_9PEZI</name>
<evidence type="ECO:0000256" key="1">
    <source>
        <dbReference type="ARBA" id="ARBA00008682"/>
    </source>
</evidence>
<evidence type="ECO:0000256" key="3">
    <source>
        <dbReference type="ARBA" id="ARBA00022669"/>
    </source>
</evidence>
<evidence type="ECO:0000256" key="4">
    <source>
        <dbReference type="PROSITE-ProRule" id="PRU00261"/>
    </source>
</evidence>
<evidence type="ECO:0000313" key="8">
    <source>
        <dbReference type="EMBL" id="KAK6523255.1"/>
    </source>
</evidence>
<dbReference type="PROSITE" id="PS51910">
    <property type="entry name" value="GH18_2"/>
    <property type="match status" value="1"/>
</dbReference>
<keyword evidence="9" id="KW-1185">Reference proteome</keyword>
<dbReference type="Gene3D" id="3.30.60.10">
    <property type="entry name" value="Endochitinase-like"/>
    <property type="match status" value="1"/>
</dbReference>
<accession>A0AAV9WSS1</accession>
<evidence type="ECO:0000259" key="7">
    <source>
        <dbReference type="PROSITE" id="PS51910"/>
    </source>
</evidence>
<dbReference type="CDD" id="cd00035">
    <property type="entry name" value="ChtBD1"/>
    <property type="match status" value="1"/>
</dbReference>
<comment type="similarity">
    <text evidence="1">Belongs to the glycosyl hydrolase 18 family. Chitinase class V subfamily.</text>
</comment>
<dbReference type="SUPFAM" id="SSF54556">
    <property type="entry name" value="Chitinase insertion domain"/>
    <property type="match status" value="1"/>
</dbReference>
<sequence length="903" mass="100085">MQVLGKCGYSPDHCNPKAPVTCYSNCKAVAMCGKYSLGGTQKCGLNICCSYFGWCGTEPLHCINADPKGNTLPCQSGFGSCEVIPPPSCGTGSGTASGGRKVGYYQVSNIRSRGCDTVVPAQLITTGFTQLNLAFASINPSTYQVVPWDVADVPYYYEFTNLKTATLQTWISIGGFDFSDAGPTHTTWSDMVSSASNRQAFISSLVKFMETFGFQGADLDWEYPTAPERGGKSTDPENYVALVKEMKAAFGGKFGISLVLAPDYWYLRGMDPKAMEPYVDQFGFMSYDLHGSWDGNNPTLGPKIRPQTDVREIYNDTKPLWFAKLTPSKINFGVAYYGRGYTVSDKSCMTLDCEFSGPNKAAPCTNFPGVMSAKEIKNIIDTKGVTPTLLSGPMIKELKWDDQWIGYDDDETIAMKLGVANDLCMGGSMVWSVDFDSRIPDQGRPPLLPSAGGMPPQYVIGSDPNIVTDGDSFVVVAVGSQFEGSAMQYQWRYYGVRQGQAVDYSFLFEQDNNPISVSNVLPSSFDITSDSNIPDELTYHRVFGRKCDYDPSPDGGVLECLGPSQTSEGSPTQESPVSIQCGLPEPGSLFCAPQNRNCGRVYAVCQMPTHDIEPRGYNQGLPSNGLPDWTSLPNSLSGQAGRFALNLRYISEAWMEERIRPGVEYRNHIQLFYTRPLVPLFGRRGLSAIARTVASFRPGRGWLTIWDGWYSEDNPLTFDPYIDYYNLSPFGYLRDVRLPDESPVLPQGYYESSPQYLYFSLMSAAYARVARGTVIVLTDDPRRIVMTGIWGTVEYMILTNQGWRDPRYGGDLITNPNVDRIIAMNEDETSIYVIFDRNDPSVTPANPRRWEGPLPETNGWTGDDNEKRQAGLGHSPDLVGRLTFSDPEKFTWRGDSYWYDFFG</sequence>
<dbReference type="Proteomes" id="UP001365542">
    <property type="component" value="Unassembled WGS sequence"/>
</dbReference>
<dbReference type="EMBL" id="JAVHJO010000019">
    <property type="protein sequence ID" value="KAK6523255.1"/>
    <property type="molecule type" value="Genomic_DNA"/>
</dbReference>
<feature type="region of interest" description="Disordered" evidence="5">
    <location>
        <begin position="844"/>
        <end position="874"/>
    </location>
</feature>
<evidence type="ECO:0000256" key="2">
    <source>
        <dbReference type="ARBA" id="ARBA00012729"/>
    </source>
</evidence>
<feature type="disulfide bond" evidence="4">
    <location>
        <begin position="48"/>
        <end position="62"/>
    </location>
</feature>
<dbReference type="SUPFAM" id="SSF51445">
    <property type="entry name" value="(Trans)glycosidases"/>
    <property type="match status" value="1"/>
</dbReference>
<dbReference type="Gene3D" id="3.20.20.80">
    <property type="entry name" value="Glycosidases"/>
    <property type="match status" value="1"/>
</dbReference>
<comment type="caution">
    <text evidence="4">Lacks conserved residue(s) required for the propagation of feature annotation.</text>
</comment>
<dbReference type="PANTHER" id="PTHR11177:SF333">
    <property type="entry name" value="CHITINASE"/>
    <property type="match status" value="1"/>
</dbReference>
<dbReference type="InterPro" id="IPR017853">
    <property type="entry name" value="GH"/>
</dbReference>
<reference evidence="8 9" key="1">
    <citation type="submission" date="2019-10" db="EMBL/GenBank/DDBJ databases">
        <authorList>
            <person name="Palmer J.M."/>
        </authorList>
    </citation>
    <scope>NUCLEOTIDE SEQUENCE [LARGE SCALE GENOMIC DNA]</scope>
    <source>
        <strain evidence="8 9">TWF694</strain>
    </source>
</reference>
<dbReference type="EC" id="3.2.1.14" evidence="2"/>
<dbReference type="PROSITE" id="PS50941">
    <property type="entry name" value="CHIT_BIND_I_2"/>
    <property type="match status" value="1"/>
</dbReference>
<dbReference type="InterPro" id="IPR029070">
    <property type="entry name" value="Chitinase_insertion_sf"/>
</dbReference>
<organism evidence="8 9">
    <name type="scientific">Orbilia ellipsospora</name>
    <dbReference type="NCBI Taxonomy" id="2528407"/>
    <lineage>
        <taxon>Eukaryota</taxon>
        <taxon>Fungi</taxon>
        <taxon>Dikarya</taxon>
        <taxon>Ascomycota</taxon>
        <taxon>Pezizomycotina</taxon>
        <taxon>Orbiliomycetes</taxon>
        <taxon>Orbiliales</taxon>
        <taxon>Orbiliaceae</taxon>
        <taxon>Orbilia</taxon>
    </lineage>
</organism>
<dbReference type="PANTHER" id="PTHR11177">
    <property type="entry name" value="CHITINASE"/>
    <property type="match status" value="1"/>
</dbReference>
<dbReference type="Gene3D" id="3.10.50.10">
    <property type="match status" value="1"/>
</dbReference>
<dbReference type="AlphaFoldDB" id="A0AAV9WSS1"/>
<feature type="domain" description="GH18" evidence="7">
    <location>
        <begin position="99"/>
        <end position="450"/>
    </location>
</feature>
<evidence type="ECO:0000313" key="9">
    <source>
        <dbReference type="Proteomes" id="UP001365542"/>
    </source>
</evidence>
<feature type="region of interest" description="Disordered" evidence="5">
    <location>
        <begin position="557"/>
        <end position="578"/>
    </location>
</feature>
<dbReference type="SUPFAM" id="SSF57016">
    <property type="entry name" value="Plant lectins/antimicrobial peptides"/>
    <property type="match status" value="1"/>
</dbReference>
<dbReference type="Pfam" id="PF00704">
    <property type="entry name" value="Glyco_hydro_18"/>
    <property type="match status" value="1"/>
</dbReference>
<feature type="compositionally biased region" description="Polar residues" evidence="5">
    <location>
        <begin position="563"/>
        <end position="578"/>
    </location>
</feature>
<dbReference type="InterPro" id="IPR050314">
    <property type="entry name" value="Glycosyl_Hydrlase_18"/>
</dbReference>
<feature type="disulfide bond" evidence="4">
    <location>
        <begin position="43"/>
        <end position="55"/>
    </location>
</feature>
<dbReference type="SMART" id="SM00636">
    <property type="entry name" value="Glyco_18"/>
    <property type="match status" value="1"/>
</dbReference>
<evidence type="ECO:0000259" key="6">
    <source>
        <dbReference type="PROSITE" id="PS50941"/>
    </source>
</evidence>
<dbReference type="InterPro" id="IPR001002">
    <property type="entry name" value="Chitin-bd_1"/>
</dbReference>
<dbReference type="InterPro" id="IPR011583">
    <property type="entry name" value="Chitinase_II/V-like_cat"/>
</dbReference>
<proteinExistence type="inferred from homology"/>
<feature type="domain" description="Chitin-binding type-1" evidence="6">
    <location>
        <begin position="29"/>
        <end position="83"/>
    </location>
</feature>
<dbReference type="GO" id="GO:0005975">
    <property type="term" value="P:carbohydrate metabolic process"/>
    <property type="evidence" value="ECO:0007669"/>
    <property type="project" value="InterPro"/>
</dbReference>
<dbReference type="InterPro" id="IPR036861">
    <property type="entry name" value="Endochitinase-like_sf"/>
</dbReference>
<protein>
    <recommendedName>
        <fullName evidence="2">chitinase</fullName>
        <ecNumber evidence="2">3.2.1.14</ecNumber>
    </recommendedName>
</protein>
<comment type="caution">
    <text evidence="8">The sequence shown here is derived from an EMBL/GenBank/DDBJ whole genome shotgun (WGS) entry which is preliminary data.</text>
</comment>